<accession>A0A978VF52</accession>
<sequence>MPTNSSDINPFYTGESSNANNGTHNLHLKLAFPKFNGEDASGWIYKAEQYFDFKGVAPDQQNGIARGGSEISFHAIAGANHPQTIRVLGKLKNRELMERIKCAGLCRDLTVIIQGTPITADYYVLLVAVCPLVLGVQGLATLGPIKTEYSKLTMMLQQAGVQCTFQGLSQGGIDVFTDEDFYHMQGPCFFLHLVATTDTNGAQ</sequence>
<proteinExistence type="predicted"/>
<feature type="transmembrane region" description="Helical" evidence="1">
    <location>
        <begin position="122"/>
        <end position="145"/>
    </location>
</feature>
<gene>
    <name evidence="2" type="ORF">FEM48_Zijuj05G0136100</name>
</gene>
<keyword evidence="1" id="KW-0472">Membrane</keyword>
<dbReference type="AlphaFoldDB" id="A0A978VF52"/>
<comment type="caution">
    <text evidence="2">The sequence shown here is derived from an EMBL/GenBank/DDBJ whole genome shotgun (WGS) entry which is preliminary data.</text>
</comment>
<protein>
    <submittedName>
        <fullName evidence="2">Uncharacterized protein</fullName>
    </submittedName>
</protein>
<organism evidence="2 3">
    <name type="scientific">Ziziphus jujuba var. spinosa</name>
    <dbReference type="NCBI Taxonomy" id="714518"/>
    <lineage>
        <taxon>Eukaryota</taxon>
        <taxon>Viridiplantae</taxon>
        <taxon>Streptophyta</taxon>
        <taxon>Embryophyta</taxon>
        <taxon>Tracheophyta</taxon>
        <taxon>Spermatophyta</taxon>
        <taxon>Magnoliopsida</taxon>
        <taxon>eudicotyledons</taxon>
        <taxon>Gunneridae</taxon>
        <taxon>Pentapetalae</taxon>
        <taxon>rosids</taxon>
        <taxon>fabids</taxon>
        <taxon>Rosales</taxon>
        <taxon>Rhamnaceae</taxon>
        <taxon>Paliureae</taxon>
        <taxon>Ziziphus</taxon>
    </lineage>
</organism>
<reference evidence="2" key="1">
    <citation type="journal article" date="2021" name="Front. Plant Sci.">
        <title>Chromosome-Scale Genome Assembly for Chinese Sour Jujube and Insights Into Its Genome Evolution and Domestication Signature.</title>
        <authorList>
            <person name="Shen L.-Y."/>
            <person name="Luo H."/>
            <person name="Wang X.-L."/>
            <person name="Wang X.-M."/>
            <person name="Qiu X.-J."/>
            <person name="Liu H."/>
            <person name="Zhou S.-S."/>
            <person name="Jia K.-H."/>
            <person name="Nie S."/>
            <person name="Bao Y.-T."/>
            <person name="Zhang R.-G."/>
            <person name="Yun Q.-Z."/>
            <person name="Chai Y.-H."/>
            <person name="Lu J.-Y."/>
            <person name="Li Y."/>
            <person name="Zhao S.-W."/>
            <person name="Mao J.-F."/>
            <person name="Jia S.-G."/>
            <person name="Mao Y.-M."/>
        </authorList>
    </citation>
    <scope>NUCLEOTIDE SEQUENCE</scope>
    <source>
        <strain evidence="2">AT0</strain>
        <tissue evidence="2">Leaf</tissue>
    </source>
</reference>
<dbReference type="EMBL" id="JAEACU010000005">
    <property type="protein sequence ID" value="KAH7528991.1"/>
    <property type="molecule type" value="Genomic_DNA"/>
</dbReference>
<keyword evidence="1" id="KW-1133">Transmembrane helix</keyword>
<evidence type="ECO:0000313" key="2">
    <source>
        <dbReference type="EMBL" id="KAH7528991.1"/>
    </source>
</evidence>
<name>A0A978VF52_ZIZJJ</name>
<evidence type="ECO:0000256" key="1">
    <source>
        <dbReference type="SAM" id="Phobius"/>
    </source>
</evidence>
<dbReference type="Proteomes" id="UP000813462">
    <property type="component" value="Unassembled WGS sequence"/>
</dbReference>
<evidence type="ECO:0000313" key="3">
    <source>
        <dbReference type="Proteomes" id="UP000813462"/>
    </source>
</evidence>
<keyword evidence="1" id="KW-0812">Transmembrane</keyword>